<reference evidence="2 3" key="1">
    <citation type="submission" date="2020-06" db="EMBL/GenBank/DDBJ databases">
        <title>Complete genome sequence of Klebsiella pneumoniae phage KpV2883.</title>
        <authorList>
            <person name="Denisenko E."/>
            <person name="Kislichkina A."/>
            <person name="Verevkin V."/>
            <person name="Krasilnikova V."/>
            <person name="Volozhantsev N."/>
        </authorList>
    </citation>
    <scope>NUCLEOTIDE SEQUENCE [LARGE SCALE GENOMIC DNA]</scope>
</reference>
<evidence type="ECO:0000313" key="3">
    <source>
        <dbReference type="Proteomes" id="UP000515225"/>
    </source>
</evidence>
<proteinExistence type="predicted"/>
<sequence>MTMNALDTLNSLVAAAIETQDVDMTETARGGAYEDVLLPKGEYYGYFTEYVEIGKRLPTKGGKPTGKPAAADVRIGIVVYGPNGEVKRIRPYPMTISNFERAGFKKFFDKLNYDGSIKHAAQRLGQAFVFPVDEHTSTAGKKSNIVDLAAIRPIPKFDPNTGEPIKMPELDASEIKLFLWNNPTKETWDSLYIEGTKDDGKSKNWIQEDMYKAVDFPGSALDIMLNAGSVPSPAAMQAPAAPAAPATPTAPAAPAAPVAPAAPAAPVAPVAPAAPAAPQA</sequence>
<organism evidence="2 3">
    <name type="scientific">Klebsiella virus KpV2883</name>
    <dbReference type="NCBI Taxonomy" id="2759465"/>
    <lineage>
        <taxon>Viruses</taxon>
        <taxon>Duplodnaviria</taxon>
        <taxon>Heunggongvirae</taxon>
        <taxon>Uroviricota</taxon>
        <taxon>Caudoviricetes</taxon>
        <taxon>Autographivirales</taxon>
        <taxon>Autoscriptoviridae</taxon>
        <taxon>Slopekvirinae</taxon>
        <taxon>Drulisvirus</taxon>
        <taxon>Drulisvirus KpV2883</taxon>
    </lineage>
</organism>
<name>A0A7D7J3M6_9CAUD</name>
<dbReference type="EMBL" id="MT682065">
    <property type="protein sequence ID" value="QMP82066.1"/>
    <property type="molecule type" value="Genomic_DNA"/>
</dbReference>
<evidence type="ECO:0000313" key="2">
    <source>
        <dbReference type="EMBL" id="QMP82066.1"/>
    </source>
</evidence>
<gene>
    <name evidence="2" type="ORF">kpv2883_022</name>
</gene>
<evidence type="ECO:0000256" key="1">
    <source>
        <dbReference type="SAM" id="MobiDB-lite"/>
    </source>
</evidence>
<accession>A0A7D7J3M6</accession>
<feature type="region of interest" description="Disordered" evidence="1">
    <location>
        <begin position="234"/>
        <end position="280"/>
    </location>
</feature>
<dbReference type="Proteomes" id="UP000515225">
    <property type="component" value="Segment"/>
</dbReference>
<protein>
    <submittedName>
        <fullName evidence="2">Oxidoreductase</fullName>
    </submittedName>
</protein>
<keyword evidence="3" id="KW-1185">Reference proteome</keyword>